<protein>
    <submittedName>
        <fullName evidence="1">Uncharacterized protein</fullName>
    </submittedName>
</protein>
<organism evidence="1">
    <name type="scientific">bioreactor metagenome</name>
    <dbReference type="NCBI Taxonomy" id="1076179"/>
    <lineage>
        <taxon>unclassified sequences</taxon>
        <taxon>metagenomes</taxon>
        <taxon>ecological metagenomes</taxon>
    </lineage>
</organism>
<reference evidence="1" key="1">
    <citation type="submission" date="2019-08" db="EMBL/GenBank/DDBJ databases">
        <authorList>
            <person name="Kucharzyk K."/>
            <person name="Murdoch R.W."/>
            <person name="Higgins S."/>
            <person name="Loffler F."/>
        </authorList>
    </citation>
    <scope>NUCLEOTIDE SEQUENCE</scope>
</reference>
<name>A0A645DMZ9_9ZZZZ</name>
<proteinExistence type="predicted"/>
<accession>A0A645DMZ9</accession>
<dbReference type="AlphaFoldDB" id="A0A645DMZ9"/>
<sequence>MDTRLRKAIKSMEVTTMNPNPPTWMSSRITACPKRVKYVPVSATTKPVTQEADVAVKKASKKGMGAPVEDAGSIKRAVPINITKR</sequence>
<dbReference type="EMBL" id="VSSQ01037983">
    <property type="protein sequence ID" value="MPM90830.1"/>
    <property type="molecule type" value="Genomic_DNA"/>
</dbReference>
<comment type="caution">
    <text evidence="1">The sequence shown here is derived from an EMBL/GenBank/DDBJ whole genome shotgun (WGS) entry which is preliminary data.</text>
</comment>
<evidence type="ECO:0000313" key="1">
    <source>
        <dbReference type="EMBL" id="MPM90830.1"/>
    </source>
</evidence>
<gene>
    <name evidence="1" type="ORF">SDC9_137952</name>
</gene>